<comment type="caution">
    <text evidence="5">The sequence shown here is derived from an EMBL/GenBank/DDBJ whole genome shotgun (WGS) entry which is preliminary data.</text>
</comment>
<evidence type="ECO:0000256" key="2">
    <source>
        <dbReference type="SAM" id="SignalP"/>
    </source>
</evidence>
<dbReference type="PANTHER" id="PTHR11474">
    <property type="entry name" value="TYROSINASE FAMILY MEMBER"/>
    <property type="match status" value="1"/>
</dbReference>
<keyword evidence="2" id="KW-0732">Signal</keyword>
<evidence type="ECO:0000259" key="4">
    <source>
        <dbReference type="PROSITE" id="PS00498"/>
    </source>
</evidence>
<dbReference type="AlphaFoldDB" id="A0AAD9SNU1"/>
<accession>A0AAD9SNU1</accession>
<gene>
    <name evidence="5" type="ORF">N8I77_000067</name>
</gene>
<feature type="domain" description="Tyrosinase copper-binding" evidence="4">
    <location>
        <begin position="240"/>
        <end position="251"/>
    </location>
</feature>
<feature type="domain" description="Tyrosinase copper-binding" evidence="3">
    <location>
        <begin position="89"/>
        <end position="106"/>
    </location>
</feature>
<feature type="signal peptide" evidence="2">
    <location>
        <begin position="1"/>
        <end position="17"/>
    </location>
</feature>
<name>A0AAD9SNU1_PHOAM</name>
<dbReference type="SUPFAM" id="SSF48056">
    <property type="entry name" value="Di-copper centre-containing domain"/>
    <property type="match status" value="1"/>
</dbReference>
<dbReference type="Proteomes" id="UP001265746">
    <property type="component" value="Unassembled WGS sequence"/>
</dbReference>
<organism evidence="5 6">
    <name type="scientific">Phomopsis amygdali</name>
    <name type="common">Fusicoccum amygdali</name>
    <dbReference type="NCBI Taxonomy" id="1214568"/>
    <lineage>
        <taxon>Eukaryota</taxon>
        <taxon>Fungi</taxon>
        <taxon>Dikarya</taxon>
        <taxon>Ascomycota</taxon>
        <taxon>Pezizomycotina</taxon>
        <taxon>Sordariomycetes</taxon>
        <taxon>Sordariomycetidae</taxon>
        <taxon>Diaporthales</taxon>
        <taxon>Diaporthaceae</taxon>
        <taxon>Diaporthe</taxon>
    </lineage>
</organism>
<dbReference type="InterPro" id="IPR008922">
    <property type="entry name" value="Di-copper_centre_dom_sf"/>
</dbReference>
<keyword evidence="1" id="KW-0479">Metal-binding</keyword>
<dbReference type="PRINTS" id="PR00092">
    <property type="entry name" value="TYROSINASE"/>
</dbReference>
<dbReference type="EMBL" id="JAUJFL010000001">
    <property type="protein sequence ID" value="KAK2613139.1"/>
    <property type="molecule type" value="Genomic_DNA"/>
</dbReference>
<keyword evidence="6" id="KW-1185">Reference proteome</keyword>
<dbReference type="InterPro" id="IPR002227">
    <property type="entry name" value="Tyrosinase_Cu-bd"/>
</dbReference>
<evidence type="ECO:0000313" key="6">
    <source>
        <dbReference type="Proteomes" id="UP001265746"/>
    </source>
</evidence>
<dbReference type="PROSITE" id="PS00497">
    <property type="entry name" value="TYROSINASE_1"/>
    <property type="match status" value="1"/>
</dbReference>
<sequence>MQVSLLSLLASAASASAAAVAPRASNATGCTSLSTRIEWRNYPASDREAFVDAISCLTRKPSAGEHFAPSQSRWEDLAKTHQILTHAVHGNEIFLPWHRAFVSTFEALLRNECGFDRPLPWWDETLDAGKFNESSIFTPEYFGSLPEALHDDNDKFCVTDGNFANQTCNIGPGGDNNTVHCLSRAGNETISGEITTDYIKLCSQIDRIRQFTGCLETGTHASGHNGIGAVMGDVWAAPEDPAFFMYHLFVDAQYASWQEGGNGTRKSAASLAGGCADWSYPCTNPLKMDTVLSLNGLGPANLTLANVIDTRSGSLCYEYDYYF</sequence>
<reference evidence="5" key="1">
    <citation type="submission" date="2023-06" db="EMBL/GenBank/DDBJ databases">
        <authorList>
            <person name="Noh H."/>
        </authorList>
    </citation>
    <scope>NUCLEOTIDE SEQUENCE</scope>
    <source>
        <strain evidence="5">DUCC20226</strain>
    </source>
</reference>
<dbReference type="PANTHER" id="PTHR11474:SF116">
    <property type="entry name" value="TYROSINASE"/>
    <property type="match status" value="1"/>
</dbReference>
<evidence type="ECO:0000256" key="1">
    <source>
        <dbReference type="ARBA" id="ARBA00022723"/>
    </source>
</evidence>
<evidence type="ECO:0000259" key="3">
    <source>
        <dbReference type="PROSITE" id="PS00497"/>
    </source>
</evidence>
<dbReference type="GO" id="GO:0016491">
    <property type="term" value="F:oxidoreductase activity"/>
    <property type="evidence" value="ECO:0007669"/>
    <property type="project" value="InterPro"/>
</dbReference>
<feature type="chain" id="PRO_5042190460" description="Tyrosinase copper-binding domain-containing protein" evidence="2">
    <location>
        <begin position="18"/>
        <end position="323"/>
    </location>
</feature>
<dbReference type="Pfam" id="PF00264">
    <property type="entry name" value="Tyrosinase"/>
    <property type="match status" value="1"/>
</dbReference>
<dbReference type="Gene3D" id="1.10.1280.10">
    <property type="entry name" value="Di-copper center containing domain from catechol oxidase"/>
    <property type="match status" value="1"/>
</dbReference>
<dbReference type="PROSITE" id="PS00498">
    <property type="entry name" value="TYROSINASE_2"/>
    <property type="match status" value="1"/>
</dbReference>
<proteinExistence type="predicted"/>
<evidence type="ECO:0000313" key="5">
    <source>
        <dbReference type="EMBL" id="KAK2613139.1"/>
    </source>
</evidence>
<protein>
    <recommendedName>
        <fullName evidence="3 4">Tyrosinase copper-binding domain-containing protein</fullName>
    </recommendedName>
</protein>
<dbReference type="InterPro" id="IPR050316">
    <property type="entry name" value="Tyrosinase/Hemocyanin"/>
</dbReference>
<dbReference type="GO" id="GO:0046872">
    <property type="term" value="F:metal ion binding"/>
    <property type="evidence" value="ECO:0007669"/>
    <property type="project" value="UniProtKB-KW"/>
</dbReference>